<organism evidence="6 7">
    <name type="scientific">Arachis hypogaea</name>
    <name type="common">Peanut</name>
    <dbReference type="NCBI Taxonomy" id="3818"/>
    <lineage>
        <taxon>Eukaryota</taxon>
        <taxon>Viridiplantae</taxon>
        <taxon>Streptophyta</taxon>
        <taxon>Embryophyta</taxon>
        <taxon>Tracheophyta</taxon>
        <taxon>Spermatophyta</taxon>
        <taxon>Magnoliopsida</taxon>
        <taxon>eudicotyledons</taxon>
        <taxon>Gunneridae</taxon>
        <taxon>Pentapetalae</taxon>
        <taxon>rosids</taxon>
        <taxon>fabids</taxon>
        <taxon>Fabales</taxon>
        <taxon>Fabaceae</taxon>
        <taxon>Papilionoideae</taxon>
        <taxon>50 kb inversion clade</taxon>
        <taxon>dalbergioids sensu lato</taxon>
        <taxon>Dalbergieae</taxon>
        <taxon>Pterocarpus clade</taxon>
        <taxon>Arachis</taxon>
    </lineage>
</organism>
<gene>
    <name evidence="6" type="ORF">Ahy_B06g084232</name>
</gene>
<reference evidence="6 7" key="1">
    <citation type="submission" date="2019-01" db="EMBL/GenBank/DDBJ databases">
        <title>Sequencing of cultivated peanut Arachis hypogaea provides insights into genome evolution and oil improvement.</title>
        <authorList>
            <person name="Chen X."/>
        </authorList>
    </citation>
    <scope>NUCLEOTIDE SEQUENCE [LARGE SCALE GENOMIC DNA]</scope>
    <source>
        <strain evidence="7">cv. Fuhuasheng</strain>
        <tissue evidence="6">Leaves</tissue>
    </source>
</reference>
<evidence type="ECO:0000313" key="6">
    <source>
        <dbReference type="EMBL" id="RYR04492.1"/>
    </source>
</evidence>
<dbReference type="SMART" id="SM00575">
    <property type="entry name" value="ZnF_PMZ"/>
    <property type="match status" value="1"/>
</dbReference>
<proteinExistence type="predicted"/>
<dbReference type="AlphaFoldDB" id="A0A444YRF1"/>
<evidence type="ECO:0000313" key="7">
    <source>
        <dbReference type="Proteomes" id="UP000289738"/>
    </source>
</evidence>
<dbReference type="EMBL" id="SDMP01000016">
    <property type="protein sequence ID" value="RYR04492.1"/>
    <property type="molecule type" value="Genomic_DNA"/>
</dbReference>
<dbReference type="Proteomes" id="UP000289738">
    <property type="component" value="Chromosome B06"/>
</dbReference>
<dbReference type="PROSITE" id="PS50966">
    <property type="entry name" value="ZF_SWIM"/>
    <property type="match status" value="1"/>
</dbReference>
<name>A0A444YRF1_ARAHY</name>
<sequence length="103" mass="11528">MVEGDVADVANALTGQPPTVVADGESAVGMEFNSREAVIASIKEYTIRREVDYRNEVFEVHEMSSGLEFAINLHLQHCDCGEFQVERIPCRHVFTCCTNQHLD</sequence>
<feature type="domain" description="SWIM-type" evidence="5">
    <location>
        <begin position="69"/>
        <end position="101"/>
    </location>
</feature>
<dbReference type="InterPro" id="IPR007527">
    <property type="entry name" value="Znf_SWIM"/>
</dbReference>
<accession>A0A444YRF1</accession>
<keyword evidence="1" id="KW-0479">Metal-binding</keyword>
<dbReference type="InterPro" id="IPR006564">
    <property type="entry name" value="Znf_PMZ"/>
</dbReference>
<comment type="caution">
    <text evidence="6">The sequence shown here is derived from an EMBL/GenBank/DDBJ whole genome shotgun (WGS) entry which is preliminary data.</text>
</comment>
<evidence type="ECO:0000256" key="1">
    <source>
        <dbReference type="ARBA" id="ARBA00022723"/>
    </source>
</evidence>
<dbReference type="GO" id="GO:0008270">
    <property type="term" value="F:zinc ion binding"/>
    <property type="evidence" value="ECO:0007669"/>
    <property type="project" value="UniProtKB-KW"/>
</dbReference>
<dbReference type="Pfam" id="PF04434">
    <property type="entry name" value="SWIM"/>
    <property type="match status" value="1"/>
</dbReference>
<keyword evidence="3" id="KW-0862">Zinc</keyword>
<protein>
    <recommendedName>
        <fullName evidence="5">SWIM-type domain-containing protein</fullName>
    </recommendedName>
</protein>
<keyword evidence="7" id="KW-1185">Reference proteome</keyword>
<evidence type="ECO:0000256" key="2">
    <source>
        <dbReference type="ARBA" id="ARBA00022771"/>
    </source>
</evidence>
<evidence type="ECO:0000256" key="3">
    <source>
        <dbReference type="ARBA" id="ARBA00022833"/>
    </source>
</evidence>
<evidence type="ECO:0000259" key="5">
    <source>
        <dbReference type="PROSITE" id="PS50966"/>
    </source>
</evidence>
<keyword evidence="2 4" id="KW-0863">Zinc-finger</keyword>
<evidence type="ECO:0000256" key="4">
    <source>
        <dbReference type="PROSITE-ProRule" id="PRU00325"/>
    </source>
</evidence>